<dbReference type="GO" id="GO:0004674">
    <property type="term" value="F:protein serine/threonine kinase activity"/>
    <property type="evidence" value="ECO:0007669"/>
    <property type="project" value="UniProtKB-KW"/>
</dbReference>
<evidence type="ECO:0000256" key="4">
    <source>
        <dbReference type="PIRNR" id="PIRNR000661"/>
    </source>
</evidence>
<dbReference type="GO" id="GO:0009202">
    <property type="term" value="P:deoxyribonucleoside triphosphate biosynthetic process"/>
    <property type="evidence" value="ECO:0007669"/>
    <property type="project" value="InterPro"/>
</dbReference>
<dbReference type="OrthoDB" id="10252171at2759"/>
<keyword evidence="4" id="KW-0539">Nucleus</keyword>
<dbReference type="InterPro" id="IPR017441">
    <property type="entry name" value="Protein_kinase_ATP_BS"/>
</dbReference>
<dbReference type="PROSITE" id="PS50006">
    <property type="entry name" value="FHA_DOMAIN"/>
    <property type="match status" value="2"/>
</dbReference>
<keyword evidence="4" id="KW-0829">Tyrosine-protein kinase</keyword>
<dbReference type="GO" id="GO:0005524">
    <property type="term" value="F:ATP binding"/>
    <property type="evidence" value="ECO:0007669"/>
    <property type="project" value="UniProtKB-UniRule"/>
</dbReference>
<dbReference type="GO" id="GO:0004713">
    <property type="term" value="F:protein tyrosine kinase activity"/>
    <property type="evidence" value="ECO:0007669"/>
    <property type="project" value="UniProtKB-KW"/>
</dbReference>
<dbReference type="InterPro" id="IPR008984">
    <property type="entry name" value="SMAD_FHA_dom_sf"/>
</dbReference>
<dbReference type="SUPFAM" id="SSF49879">
    <property type="entry name" value="SMAD/FHA domain"/>
    <property type="match status" value="2"/>
</dbReference>
<dbReference type="InterPro" id="IPR000719">
    <property type="entry name" value="Prot_kinase_dom"/>
</dbReference>
<dbReference type="PIRSF" id="PIRSF000661">
    <property type="entry name" value="Ser/Thr_PK_RAD53"/>
    <property type="match status" value="1"/>
</dbReference>
<dbReference type="SUPFAM" id="SSF56112">
    <property type="entry name" value="Protein kinase-like (PK-like)"/>
    <property type="match status" value="1"/>
</dbReference>
<evidence type="ECO:0000256" key="1">
    <source>
        <dbReference type="ARBA" id="ARBA00005575"/>
    </source>
</evidence>
<accession>A0A9W4TX21</accession>
<dbReference type="PROSITE" id="PS00107">
    <property type="entry name" value="PROTEIN_KINASE_ATP"/>
    <property type="match status" value="1"/>
</dbReference>
<feature type="domain" description="FHA" evidence="7">
    <location>
        <begin position="598"/>
        <end position="646"/>
    </location>
</feature>
<comment type="function">
    <text evidence="4">Controls S-phase checkpoint as well as G1 and G2 DNA damage checkpoints. Phosphorylates proteins on serine, threonine, and tyrosine. Prevents entry into anaphase and mitotic exit after DNA damage via regulation of the Polo kinase CDC5.</text>
</comment>
<keyword evidence="4" id="KW-0131">Cell cycle</keyword>
<dbReference type="PROSITE" id="PS00108">
    <property type="entry name" value="PROTEIN_KINASE_ST"/>
    <property type="match status" value="1"/>
</dbReference>
<comment type="catalytic activity">
    <reaction evidence="4">
        <text>L-threonyl-[protein] + ATP = O-phospho-L-threonyl-[protein] + ADP + H(+)</text>
        <dbReference type="Rhea" id="RHEA:46608"/>
        <dbReference type="Rhea" id="RHEA-COMP:11060"/>
        <dbReference type="Rhea" id="RHEA-COMP:11605"/>
        <dbReference type="ChEBI" id="CHEBI:15378"/>
        <dbReference type="ChEBI" id="CHEBI:30013"/>
        <dbReference type="ChEBI" id="CHEBI:30616"/>
        <dbReference type="ChEBI" id="CHEBI:61977"/>
        <dbReference type="ChEBI" id="CHEBI:456216"/>
        <dbReference type="EC" id="2.7.12.1"/>
    </reaction>
</comment>
<feature type="compositionally biased region" description="Low complexity" evidence="6">
    <location>
        <begin position="473"/>
        <end position="484"/>
    </location>
</feature>
<dbReference type="GO" id="GO:0004712">
    <property type="term" value="F:protein serine/threonine/tyrosine kinase activity"/>
    <property type="evidence" value="ECO:0007669"/>
    <property type="project" value="UniProtKB-EC"/>
</dbReference>
<dbReference type="InterPro" id="IPR011009">
    <property type="entry name" value="Kinase-like_dom_sf"/>
</dbReference>
<dbReference type="GO" id="GO:0006270">
    <property type="term" value="P:DNA replication initiation"/>
    <property type="evidence" value="ECO:0007669"/>
    <property type="project" value="InterPro"/>
</dbReference>
<dbReference type="AlphaFoldDB" id="A0A9W4TX21"/>
<dbReference type="GO" id="GO:0005634">
    <property type="term" value="C:nucleus"/>
    <property type="evidence" value="ECO:0007669"/>
    <property type="project" value="UniProtKB-SubCell"/>
</dbReference>
<dbReference type="GO" id="GO:0006281">
    <property type="term" value="P:DNA repair"/>
    <property type="evidence" value="ECO:0007669"/>
    <property type="project" value="InterPro"/>
</dbReference>
<evidence type="ECO:0000259" key="7">
    <source>
        <dbReference type="PROSITE" id="PS50006"/>
    </source>
</evidence>
<dbReference type="PANTHER" id="PTHR24347">
    <property type="entry name" value="SERINE/THREONINE-PROTEIN KINASE"/>
    <property type="match status" value="1"/>
</dbReference>
<keyword evidence="4" id="KW-0723">Serine/threonine-protein kinase</keyword>
<name>A0A9W4TX21_9ASCO</name>
<dbReference type="InterPro" id="IPR000253">
    <property type="entry name" value="FHA_dom"/>
</dbReference>
<dbReference type="GO" id="GO:0003688">
    <property type="term" value="F:DNA replication origin binding"/>
    <property type="evidence" value="ECO:0007669"/>
    <property type="project" value="InterPro"/>
</dbReference>
<feature type="domain" description="Protein kinase" evidence="8">
    <location>
        <begin position="182"/>
        <end position="462"/>
    </location>
</feature>
<dbReference type="Gene3D" id="2.60.200.20">
    <property type="match status" value="2"/>
</dbReference>
<dbReference type="GO" id="GO:0000077">
    <property type="term" value="P:DNA damage checkpoint signaling"/>
    <property type="evidence" value="ECO:0007669"/>
    <property type="project" value="InterPro"/>
</dbReference>
<keyword evidence="4" id="KW-0808">Transferase</keyword>
<comment type="similarity">
    <text evidence="1 4">Belongs to the protein kinase superfamily. CAMK Ser/Thr protein kinase family. CHEK2 subfamily.</text>
</comment>
<dbReference type="SMART" id="SM00240">
    <property type="entry name" value="FHA"/>
    <property type="match status" value="2"/>
</dbReference>
<dbReference type="GO" id="GO:0030447">
    <property type="term" value="P:filamentous growth"/>
    <property type="evidence" value="ECO:0007669"/>
    <property type="project" value="UniProtKB-ARBA"/>
</dbReference>
<dbReference type="Gene3D" id="1.10.510.10">
    <property type="entry name" value="Transferase(Phosphotransferase) domain 1"/>
    <property type="match status" value="1"/>
</dbReference>
<dbReference type="InterPro" id="IPR008271">
    <property type="entry name" value="Ser/Thr_kinase_AS"/>
</dbReference>
<dbReference type="InterPro" id="IPR016256">
    <property type="entry name" value="Ser/Thr_kinase_Rad53"/>
</dbReference>
<feature type="binding site" evidence="5">
    <location>
        <position position="211"/>
    </location>
    <ligand>
        <name>ATP</name>
        <dbReference type="ChEBI" id="CHEBI:30616"/>
    </ligand>
</feature>
<dbReference type="Gene3D" id="3.30.200.20">
    <property type="entry name" value="Phosphorylase Kinase, domain 1"/>
    <property type="match status" value="1"/>
</dbReference>
<feature type="region of interest" description="Disordered" evidence="6">
    <location>
        <begin position="469"/>
        <end position="488"/>
    </location>
</feature>
<evidence type="ECO:0000259" key="8">
    <source>
        <dbReference type="PROSITE" id="PS50011"/>
    </source>
</evidence>
<keyword evidence="2 4" id="KW-0547">Nucleotide-binding</keyword>
<reference evidence="9" key="1">
    <citation type="submission" date="2022-12" db="EMBL/GenBank/DDBJ databases">
        <authorList>
            <person name="Brejova B."/>
        </authorList>
    </citation>
    <scope>NUCLEOTIDE SEQUENCE</scope>
</reference>
<dbReference type="SMART" id="SM00220">
    <property type="entry name" value="S_TKc"/>
    <property type="match status" value="1"/>
</dbReference>
<evidence type="ECO:0000256" key="3">
    <source>
        <dbReference type="ARBA" id="ARBA00022840"/>
    </source>
</evidence>
<evidence type="ECO:0000256" key="5">
    <source>
        <dbReference type="PROSITE-ProRule" id="PRU10141"/>
    </source>
</evidence>
<evidence type="ECO:0000256" key="6">
    <source>
        <dbReference type="SAM" id="MobiDB-lite"/>
    </source>
</evidence>
<keyword evidence="3 4" id="KW-0067">ATP-binding</keyword>
<sequence>MEVKQLQYQQQQQPPTQTQPTQITPITQQTQPSTHSDKQIDQNQICQLICSTGQYQTFTLSLNDKVIHNNQIIWQFGRSPDSDLQLNTSSRLSNKHFKIWINIEDKSLWIKDLSTNGTYLNNSRLVKNSNYLLNQGDEISVGVGIQKDVVKFICIFSDLFNPSKIPESDLAIKDQGIYKDFIIKNETIGQGAFATVKKAIERSTGDSYAVKIINRRKAINTSGGNVAANALVGVDRELSILEKLNHPNIVSLKAFYEDMDNYYIVMELVPGGDLMDFVAANGAIGEDATQVITKQILLGINYVHKLGISHRDLKPDNILIMQDDPIFVKITDFGLAKFSDNSTLMKTFCGTLAYVAPEIITGKYGNSQTPFESQQGTKNNYSNLVDIWSLGCLVYVLLTSHLPFNGKTQAQMFQKIKTGEFHEAPLNSYEISEEGRDFLKKCLQVNPRQRFTAEQALAHPWLKEVQQEEDSKSLSLSQSQSQQSRKIDNGIHVESMSKIDEDVMLRPLDSEKNRKTEKQIQDFKVPKRVVPLPQSQIPHSQKRYDLSNSISQKKRQNNIINNDELGIKKLKIERPNIKLQPFPNSLFKNEIVINKPVFSIGRMETCDIALNDDRLSKIHCIIKESDNEVWLLDMSTNSCLLNDSIIGKNKKVLMKSGDYLYLFIDHTNDELIGFKIIFENKENERREEIEVLGQDEGEMKMKLEILNGQMSSSR</sequence>
<feature type="region of interest" description="Disordered" evidence="6">
    <location>
        <begin position="1"/>
        <end position="37"/>
    </location>
</feature>
<evidence type="ECO:0000256" key="2">
    <source>
        <dbReference type="ARBA" id="ARBA00022741"/>
    </source>
</evidence>
<dbReference type="EC" id="2.7.12.1" evidence="4"/>
<comment type="caution">
    <text evidence="9">The sequence shown here is derived from an EMBL/GenBank/DDBJ whole genome shotgun (WGS) entry which is preliminary data.</text>
</comment>
<organism evidence="9 10">
    <name type="scientific">Candida verbasci</name>
    <dbReference type="NCBI Taxonomy" id="1227364"/>
    <lineage>
        <taxon>Eukaryota</taxon>
        <taxon>Fungi</taxon>
        <taxon>Dikarya</taxon>
        <taxon>Ascomycota</taxon>
        <taxon>Saccharomycotina</taxon>
        <taxon>Pichiomycetes</taxon>
        <taxon>Debaryomycetaceae</taxon>
        <taxon>Candida/Lodderomyces clade</taxon>
        <taxon>Candida</taxon>
    </lineage>
</organism>
<dbReference type="Proteomes" id="UP001152885">
    <property type="component" value="Unassembled WGS sequence"/>
</dbReference>
<gene>
    <name evidence="9" type="ORF">CANVERA_P2994</name>
</gene>
<comment type="subcellular location">
    <subcellularLocation>
        <location evidence="4">Nucleus</location>
    </subcellularLocation>
</comment>
<dbReference type="Pfam" id="PF00069">
    <property type="entry name" value="Pkinase"/>
    <property type="match status" value="1"/>
</dbReference>
<feature type="domain" description="FHA" evidence="7">
    <location>
        <begin position="74"/>
        <end position="125"/>
    </location>
</feature>
<proteinExistence type="inferred from homology"/>
<protein>
    <recommendedName>
        <fullName evidence="4">Serine/threonine-protein kinase RAD53</fullName>
        <ecNumber evidence="4">2.7.12.1</ecNumber>
    </recommendedName>
</protein>
<keyword evidence="10" id="KW-1185">Reference proteome</keyword>
<dbReference type="PROSITE" id="PS50011">
    <property type="entry name" value="PROTEIN_KINASE_DOM"/>
    <property type="match status" value="1"/>
</dbReference>
<dbReference type="Pfam" id="PF00498">
    <property type="entry name" value="FHA"/>
    <property type="match status" value="2"/>
</dbReference>
<keyword evidence="4" id="KW-0418">Kinase</keyword>
<evidence type="ECO:0000313" key="10">
    <source>
        <dbReference type="Proteomes" id="UP001152885"/>
    </source>
</evidence>
<evidence type="ECO:0000313" key="9">
    <source>
        <dbReference type="EMBL" id="CAI5758482.1"/>
    </source>
</evidence>
<feature type="compositionally biased region" description="Low complexity" evidence="6">
    <location>
        <begin position="9"/>
        <end position="32"/>
    </location>
</feature>
<keyword evidence="4" id="KW-0227">DNA damage</keyword>
<dbReference type="EMBL" id="CANTUO010000003">
    <property type="protein sequence ID" value="CAI5758482.1"/>
    <property type="molecule type" value="Genomic_DNA"/>
</dbReference>
<dbReference type="FunFam" id="1.10.510.10:FF:000651">
    <property type="entry name" value="Serine/threonine-protein kinase RAD53"/>
    <property type="match status" value="1"/>
</dbReference>